<dbReference type="Pfam" id="PF07287">
    <property type="entry name" value="AtuA"/>
    <property type="match status" value="2"/>
</dbReference>
<feature type="domain" description="Acyclic terpene utilisation N-terminal" evidence="2">
    <location>
        <begin position="4"/>
        <end position="112"/>
    </location>
</feature>
<name>A0ABQ4BT93_9ACTN</name>
<feature type="domain" description="AtuA-like ferredoxin-fold" evidence="3">
    <location>
        <begin position="527"/>
        <end position="625"/>
    </location>
</feature>
<proteinExistence type="predicted"/>
<comment type="caution">
    <text evidence="4">The sequence shown here is derived from an EMBL/GenBank/DDBJ whole genome shotgun (WGS) entry which is preliminary data.</text>
</comment>
<dbReference type="EMBL" id="BOMS01000172">
    <property type="protein sequence ID" value="GIE73405.1"/>
    <property type="molecule type" value="Genomic_DNA"/>
</dbReference>
<feature type="region of interest" description="Disordered" evidence="1">
    <location>
        <begin position="413"/>
        <end position="490"/>
    </location>
</feature>
<protein>
    <recommendedName>
        <fullName evidence="6">Exopolyphosphatase</fullName>
    </recommendedName>
</protein>
<dbReference type="Proteomes" id="UP000624709">
    <property type="component" value="Unassembled WGS sequence"/>
</dbReference>
<evidence type="ECO:0000313" key="4">
    <source>
        <dbReference type="EMBL" id="GIE73405.1"/>
    </source>
</evidence>
<dbReference type="PANTHER" id="PTHR47585:SF1">
    <property type="entry name" value="DUF1446 DOMAIN-CONTAINING PROTEIN"/>
    <property type="match status" value="1"/>
</dbReference>
<feature type="domain" description="Acyclic terpene utilisation N-terminal" evidence="2">
    <location>
        <begin position="118"/>
        <end position="409"/>
    </location>
</feature>
<dbReference type="InterPro" id="IPR010839">
    <property type="entry name" value="AtuA_N"/>
</dbReference>
<reference evidence="4 5" key="1">
    <citation type="submission" date="2021-01" db="EMBL/GenBank/DDBJ databases">
        <title>Whole genome shotgun sequence of Actinoplanes palleronii NBRC 14916.</title>
        <authorList>
            <person name="Komaki H."/>
            <person name="Tamura T."/>
        </authorList>
    </citation>
    <scope>NUCLEOTIDE SEQUENCE [LARGE SCALE GENOMIC DNA]</scope>
    <source>
        <strain evidence="4 5">NBRC 14916</strain>
    </source>
</reference>
<dbReference type="PANTHER" id="PTHR47585">
    <property type="match status" value="1"/>
</dbReference>
<sequence>MRTIRVGNCSGFYGDRLSAMREMLEGGPLDYLTGDYLAELTMLILGRDRRKNPELGYAKTFLRQLTDCLALARSQGVRIVSNAGGLNPAGLAAAIRRLDPGVTVAHVEGDDLAWPGALTANAYLGAFGIAEALTNGADIVVTGRVTDASLTLGPALAEFGWTRADLHELAAGIVAGHVLECGTQATGGNFAGFTTIETGRPLGFPIAELSADGTVVITKHPHTGGAVTIDTVTAQLIYEIDTPRYLNPDVVTRLDTVQLHQKDQDQVKISGVRGEAPPATTKIGISRLGGYRNAVSFVLTGLDIEAKAAWVRAQLESALVKHPAEITWELSRTDRPDPATQAEASAVLRCHVKDPDPDVVGRAFSSAAVELALASYPGFHATSPPTESTPFGIFDAAYLPQSEVPHTVVLPDGTHINIPAPPPAGAGGPLVAPEAAASTSHGSDRGAVRAPAGPQGSLPAGEAPLTTSRAPDRGAVPAPAGPQGSFVAGEAPLGASRDLAPSAFRAPAGAGGSLAAPEAAVSTSRVALGRLVYARSGDKGGAANIGVWIPAGHPRRQDAYDWLAGWLDAGRVRTLLPEAEGLDVTVHALPNLAALNIVIDRLLGDGVAASTRSDPQAKALGEWLRARHADIPTELLT</sequence>
<dbReference type="Pfam" id="PF23544">
    <property type="entry name" value="AtuA_ferredoxin"/>
    <property type="match status" value="1"/>
</dbReference>
<gene>
    <name evidence="4" type="ORF">Apa02nite_095130</name>
</gene>
<organism evidence="4 5">
    <name type="scientific">Actinoplanes palleronii</name>
    <dbReference type="NCBI Taxonomy" id="113570"/>
    <lineage>
        <taxon>Bacteria</taxon>
        <taxon>Bacillati</taxon>
        <taxon>Actinomycetota</taxon>
        <taxon>Actinomycetes</taxon>
        <taxon>Micromonosporales</taxon>
        <taxon>Micromonosporaceae</taxon>
        <taxon>Actinoplanes</taxon>
    </lineage>
</organism>
<evidence type="ECO:0000259" key="3">
    <source>
        <dbReference type="Pfam" id="PF23544"/>
    </source>
</evidence>
<evidence type="ECO:0008006" key="6">
    <source>
        <dbReference type="Google" id="ProtNLM"/>
    </source>
</evidence>
<dbReference type="InterPro" id="IPR056362">
    <property type="entry name" value="AtuA-like_ferredoxin_dom"/>
</dbReference>
<evidence type="ECO:0000313" key="5">
    <source>
        <dbReference type="Proteomes" id="UP000624709"/>
    </source>
</evidence>
<accession>A0ABQ4BT93</accession>
<keyword evidence="5" id="KW-1185">Reference proteome</keyword>
<evidence type="ECO:0000256" key="1">
    <source>
        <dbReference type="SAM" id="MobiDB-lite"/>
    </source>
</evidence>
<evidence type="ECO:0000259" key="2">
    <source>
        <dbReference type="Pfam" id="PF07287"/>
    </source>
</evidence>